<evidence type="ECO:0000313" key="5">
    <source>
        <dbReference type="EMBL" id="WNG49137.1"/>
    </source>
</evidence>
<name>A0ABY9X156_9BACT</name>
<dbReference type="PANTHER" id="PTHR33204:SF18">
    <property type="entry name" value="TRANSCRIPTIONAL REGULATORY PROTEIN"/>
    <property type="match status" value="1"/>
</dbReference>
<evidence type="ECO:0000256" key="1">
    <source>
        <dbReference type="ARBA" id="ARBA00023015"/>
    </source>
</evidence>
<evidence type="ECO:0000256" key="2">
    <source>
        <dbReference type="ARBA" id="ARBA00023125"/>
    </source>
</evidence>
<dbReference type="RefSeq" id="WP_395806809.1">
    <property type="nucleotide sequence ID" value="NZ_CP043494.1"/>
</dbReference>
<protein>
    <submittedName>
        <fullName evidence="5">Helix-turn-helix transcriptional regulator</fullName>
    </submittedName>
</protein>
<dbReference type="InterPro" id="IPR002577">
    <property type="entry name" value="HTH_HxlR"/>
</dbReference>
<evidence type="ECO:0000313" key="6">
    <source>
        <dbReference type="Proteomes" id="UP001611383"/>
    </source>
</evidence>
<feature type="domain" description="HTH hxlR-type" evidence="4">
    <location>
        <begin position="19"/>
        <end position="117"/>
    </location>
</feature>
<keyword evidence="3" id="KW-0804">Transcription</keyword>
<dbReference type="InterPro" id="IPR036388">
    <property type="entry name" value="WH-like_DNA-bd_sf"/>
</dbReference>
<organism evidence="5 6">
    <name type="scientific">Archangium minus</name>
    <dbReference type="NCBI Taxonomy" id="83450"/>
    <lineage>
        <taxon>Bacteria</taxon>
        <taxon>Pseudomonadati</taxon>
        <taxon>Myxococcota</taxon>
        <taxon>Myxococcia</taxon>
        <taxon>Myxococcales</taxon>
        <taxon>Cystobacterineae</taxon>
        <taxon>Archangiaceae</taxon>
        <taxon>Archangium</taxon>
    </lineage>
</organism>
<evidence type="ECO:0000259" key="4">
    <source>
        <dbReference type="PROSITE" id="PS51118"/>
    </source>
</evidence>
<keyword evidence="2" id="KW-0238">DNA-binding</keyword>
<keyword evidence="1" id="KW-0805">Transcription regulation</keyword>
<proteinExistence type="predicted"/>
<dbReference type="Pfam" id="PF01638">
    <property type="entry name" value="HxlR"/>
    <property type="match status" value="1"/>
</dbReference>
<dbReference type="Proteomes" id="UP001611383">
    <property type="component" value="Chromosome"/>
</dbReference>
<reference evidence="5 6" key="1">
    <citation type="submission" date="2019-08" db="EMBL/GenBank/DDBJ databases">
        <title>Archangium and Cystobacter genomes.</title>
        <authorList>
            <person name="Chen I.-C.K."/>
            <person name="Wielgoss S."/>
        </authorList>
    </citation>
    <scope>NUCLEOTIDE SEQUENCE [LARGE SCALE GENOMIC DNA]</scope>
    <source>
        <strain evidence="5 6">Cbm 6</strain>
    </source>
</reference>
<dbReference type="PANTHER" id="PTHR33204">
    <property type="entry name" value="TRANSCRIPTIONAL REGULATOR, MARR FAMILY"/>
    <property type="match status" value="1"/>
</dbReference>
<dbReference type="InterPro" id="IPR036390">
    <property type="entry name" value="WH_DNA-bd_sf"/>
</dbReference>
<dbReference type="Gene3D" id="1.10.10.10">
    <property type="entry name" value="Winged helix-like DNA-binding domain superfamily/Winged helix DNA-binding domain"/>
    <property type="match status" value="1"/>
</dbReference>
<accession>A0ABY9X156</accession>
<sequence>MRKTSSTNFKNERTLDESCPLAYAIRLIGHRWKPHILWDLFSGPKRFSEMKARTEGISERMLASQLKQLEADGLIEKLPISPGARVAKYRISQEGQQLQPLLLELARWGQKHRATQQDSVRRQREPARN</sequence>
<dbReference type="SUPFAM" id="SSF46785">
    <property type="entry name" value="Winged helix' DNA-binding domain"/>
    <property type="match status" value="1"/>
</dbReference>
<gene>
    <name evidence="5" type="ORF">F0U60_37250</name>
</gene>
<dbReference type="EMBL" id="CP043494">
    <property type="protein sequence ID" value="WNG49137.1"/>
    <property type="molecule type" value="Genomic_DNA"/>
</dbReference>
<dbReference type="PROSITE" id="PS51118">
    <property type="entry name" value="HTH_HXLR"/>
    <property type="match status" value="1"/>
</dbReference>
<keyword evidence="6" id="KW-1185">Reference proteome</keyword>
<evidence type="ECO:0000256" key="3">
    <source>
        <dbReference type="ARBA" id="ARBA00023163"/>
    </source>
</evidence>